<dbReference type="OrthoDB" id="9807950at2"/>
<keyword evidence="2" id="KW-0812">Transmembrane</keyword>
<comment type="similarity">
    <text evidence="1">Belongs to the type III secretion exporter family.</text>
</comment>
<dbReference type="InParanoid" id="A0A4R6QH53"/>
<dbReference type="PANTHER" id="PTHR30531:SF12">
    <property type="entry name" value="FLAGELLAR BIOSYNTHETIC PROTEIN FLHB"/>
    <property type="match status" value="1"/>
</dbReference>
<dbReference type="PRINTS" id="PR00950">
    <property type="entry name" value="TYPE3IMSPROT"/>
</dbReference>
<keyword evidence="4" id="KW-1185">Reference proteome</keyword>
<dbReference type="Pfam" id="PF01312">
    <property type="entry name" value="Bac_export_2"/>
    <property type="match status" value="1"/>
</dbReference>
<dbReference type="AlphaFoldDB" id="A0A4R6QH53"/>
<keyword evidence="2" id="KW-1133">Transmembrane helix</keyword>
<dbReference type="InterPro" id="IPR006135">
    <property type="entry name" value="T3SS_substrate_exporter"/>
</dbReference>
<dbReference type="RefSeq" id="WP_133703721.1">
    <property type="nucleotide sequence ID" value="NZ_SNXS01000013.1"/>
</dbReference>
<comment type="caution">
    <text evidence="3">The sequence shown here is derived from an EMBL/GenBank/DDBJ whole genome shotgun (WGS) entry which is preliminary data.</text>
</comment>
<dbReference type="SUPFAM" id="SSF160544">
    <property type="entry name" value="EscU C-terminal domain-like"/>
    <property type="match status" value="1"/>
</dbReference>
<dbReference type="PANTHER" id="PTHR30531">
    <property type="entry name" value="FLAGELLAR BIOSYNTHETIC PROTEIN FLHB"/>
    <property type="match status" value="1"/>
</dbReference>
<accession>A0A4R6QH53</accession>
<sequence length="365" mass="40540">MAEQELDRSAAATPYKLSEARKRGQVAKSADLVSALVFGMAIVFLQVHGWDKVREQFQLDRLLLAGLGQSDQHGWTLWVLTRHALTQSGLLAAPLFLSIMLTAVAANLLQTGPLLSPHPIKPDWSRLSPLTGFKRVFSTRTLFDTMRTLLKLSLLGYVVYGALTALMPQFHQIAGMPSQGFVRLLLDDLSAVGLKLALAMLVIAAIDHAYTLREFSRKMRMSQRELKDEHKHREGDPRIRARIRELRRELLKRSRMLSLTGKADVLITNPTHLAVALRYEHGAMAAPVMLGKGHGLVADAMRKIAALHRIPVVENRSLARALYAEVATDAPIPEQHYAAVARLMVWVLAMREASKRAPAPEGAIR</sequence>
<feature type="transmembrane region" description="Helical" evidence="2">
    <location>
        <begin position="90"/>
        <end position="109"/>
    </location>
</feature>
<keyword evidence="2" id="KW-0472">Membrane</keyword>
<evidence type="ECO:0000256" key="1">
    <source>
        <dbReference type="ARBA" id="ARBA00010690"/>
    </source>
</evidence>
<evidence type="ECO:0000313" key="3">
    <source>
        <dbReference type="EMBL" id="TDP61409.1"/>
    </source>
</evidence>
<dbReference type="EMBL" id="SNXS01000013">
    <property type="protein sequence ID" value="TDP61409.1"/>
    <property type="molecule type" value="Genomic_DNA"/>
</dbReference>
<evidence type="ECO:0000313" key="4">
    <source>
        <dbReference type="Proteomes" id="UP000295361"/>
    </source>
</evidence>
<protein>
    <submittedName>
        <fullName evidence="3">Flagellar biosynthetic protein FlhB</fullName>
    </submittedName>
</protein>
<keyword evidence="3" id="KW-0966">Cell projection</keyword>
<gene>
    <name evidence="3" type="ORF">DES47_11392</name>
</gene>
<feature type="transmembrane region" description="Helical" evidence="2">
    <location>
        <begin position="149"/>
        <end position="170"/>
    </location>
</feature>
<organism evidence="3 4">
    <name type="scientific">Roseateles toxinivorans</name>
    <dbReference type="NCBI Taxonomy" id="270368"/>
    <lineage>
        <taxon>Bacteria</taxon>
        <taxon>Pseudomonadati</taxon>
        <taxon>Pseudomonadota</taxon>
        <taxon>Betaproteobacteria</taxon>
        <taxon>Burkholderiales</taxon>
        <taxon>Sphaerotilaceae</taxon>
        <taxon>Roseateles</taxon>
    </lineage>
</organism>
<feature type="transmembrane region" description="Helical" evidence="2">
    <location>
        <begin position="190"/>
        <end position="212"/>
    </location>
</feature>
<evidence type="ECO:0000256" key="2">
    <source>
        <dbReference type="SAM" id="Phobius"/>
    </source>
</evidence>
<dbReference type="Gene3D" id="3.40.1690.10">
    <property type="entry name" value="secretion proteins EscU"/>
    <property type="match status" value="1"/>
</dbReference>
<reference evidence="3 4" key="1">
    <citation type="submission" date="2019-03" db="EMBL/GenBank/DDBJ databases">
        <title>Genomic Encyclopedia of Type Strains, Phase IV (KMG-IV): sequencing the most valuable type-strain genomes for metagenomic binning, comparative biology and taxonomic classification.</title>
        <authorList>
            <person name="Goeker M."/>
        </authorList>
    </citation>
    <scope>NUCLEOTIDE SEQUENCE [LARGE SCALE GENOMIC DNA]</scope>
    <source>
        <strain evidence="3 4">DSM 16998</strain>
    </source>
</reference>
<keyword evidence="3" id="KW-0282">Flagellum</keyword>
<name>A0A4R6QH53_9BURK</name>
<dbReference type="InterPro" id="IPR029025">
    <property type="entry name" value="T3SS_substrate_exporter_C"/>
</dbReference>
<dbReference type="Proteomes" id="UP000295361">
    <property type="component" value="Unassembled WGS sequence"/>
</dbReference>
<dbReference type="GO" id="GO:0009306">
    <property type="term" value="P:protein secretion"/>
    <property type="evidence" value="ECO:0007669"/>
    <property type="project" value="InterPro"/>
</dbReference>
<feature type="transmembrane region" description="Helical" evidence="2">
    <location>
        <begin position="30"/>
        <end position="50"/>
    </location>
</feature>
<keyword evidence="3" id="KW-0969">Cilium</keyword>
<dbReference type="Gene3D" id="6.10.250.2080">
    <property type="match status" value="1"/>
</dbReference>
<proteinExistence type="inferred from homology"/>
<dbReference type="GO" id="GO:0005886">
    <property type="term" value="C:plasma membrane"/>
    <property type="evidence" value="ECO:0007669"/>
    <property type="project" value="TreeGrafter"/>
</dbReference>